<organism evidence="2 3">
    <name type="scientific">Jatrophihabitans endophyticus</name>
    <dbReference type="NCBI Taxonomy" id="1206085"/>
    <lineage>
        <taxon>Bacteria</taxon>
        <taxon>Bacillati</taxon>
        <taxon>Actinomycetota</taxon>
        <taxon>Actinomycetes</taxon>
        <taxon>Jatrophihabitantales</taxon>
        <taxon>Jatrophihabitantaceae</taxon>
        <taxon>Jatrophihabitans</taxon>
    </lineage>
</organism>
<dbReference type="AlphaFoldDB" id="A0A1M5HAQ7"/>
<proteinExistence type="predicted"/>
<dbReference type="RefSeq" id="WP_073388102.1">
    <property type="nucleotide sequence ID" value="NZ_FQVU01000002.1"/>
</dbReference>
<evidence type="ECO:0000256" key="1">
    <source>
        <dbReference type="SAM" id="Phobius"/>
    </source>
</evidence>
<accession>A0A1M5HAQ7</accession>
<gene>
    <name evidence="2" type="ORF">SAMN05443575_1451</name>
</gene>
<keyword evidence="1" id="KW-1133">Transmembrane helix</keyword>
<sequence length="164" mass="17651">MAASDAALIGAVITASVAVVVAIVTQVWTSQRSRIDRQYVSRRAGLAEAQDAMLDLREALAEYGRGIRASQDQPELEAAKRTATGRFETRVARVHDDAVATAMSTWRSAAERSLISVEDLSAHVEDEWFAYVQDLCRAALMSSTGVTTQRDRAGVTVPAALVGD</sequence>
<evidence type="ECO:0008006" key="4">
    <source>
        <dbReference type="Google" id="ProtNLM"/>
    </source>
</evidence>
<name>A0A1M5HAQ7_9ACTN</name>
<reference evidence="2 3" key="1">
    <citation type="submission" date="2016-11" db="EMBL/GenBank/DDBJ databases">
        <authorList>
            <person name="Jaros S."/>
            <person name="Januszkiewicz K."/>
            <person name="Wedrychowicz H."/>
        </authorList>
    </citation>
    <scope>NUCLEOTIDE SEQUENCE [LARGE SCALE GENOMIC DNA]</scope>
    <source>
        <strain evidence="2 3">DSM 45627</strain>
    </source>
</reference>
<protein>
    <recommendedName>
        <fullName evidence="4">LemA protein</fullName>
    </recommendedName>
</protein>
<keyword evidence="3" id="KW-1185">Reference proteome</keyword>
<feature type="transmembrane region" description="Helical" evidence="1">
    <location>
        <begin position="6"/>
        <end position="28"/>
    </location>
</feature>
<keyword evidence="1" id="KW-0472">Membrane</keyword>
<dbReference type="Proteomes" id="UP000186132">
    <property type="component" value="Unassembled WGS sequence"/>
</dbReference>
<keyword evidence="1" id="KW-0812">Transmembrane</keyword>
<evidence type="ECO:0000313" key="2">
    <source>
        <dbReference type="EMBL" id="SHG12958.1"/>
    </source>
</evidence>
<dbReference type="EMBL" id="FQVU01000002">
    <property type="protein sequence ID" value="SHG12958.1"/>
    <property type="molecule type" value="Genomic_DNA"/>
</dbReference>
<evidence type="ECO:0000313" key="3">
    <source>
        <dbReference type="Proteomes" id="UP000186132"/>
    </source>
</evidence>